<sequence>MRRIAATICSALACLLLLGGPAAGAATAATPTEVVASDNTPWG</sequence>
<reference evidence="2" key="1">
    <citation type="submission" date="2020-02" db="EMBL/GenBank/DDBJ databases">
        <authorList>
            <person name="Meier V. D."/>
        </authorList>
    </citation>
    <scope>NUCLEOTIDE SEQUENCE</scope>
    <source>
        <strain evidence="2">AVDCRST_MAG66</strain>
    </source>
</reference>
<gene>
    <name evidence="2" type="ORF">AVDCRST_MAG66-4418</name>
</gene>
<dbReference type="EMBL" id="CADCUS010000560">
    <property type="protein sequence ID" value="CAA9442174.1"/>
    <property type="molecule type" value="Genomic_DNA"/>
</dbReference>
<proteinExistence type="predicted"/>
<accession>A0A6J4QFX3</accession>
<dbReference type="AlphaFoldDB" id="A0A6J4QFX3"/>
<feature type="signal peptide" evidence="1">
    <location>
        <begin position="1"/>
        <end position="25"/>
    </location>
</feature>
<evidence type="ECO:0000256" key="1">
    <source>
        <dbReference type="SAM" id="SignalP"/>
    </source>
</evidence>
<name>A0A6J4QFX3_9PSEU</name>
<keyword evidence="1" id="KW-0732">Signal</keyword>
<evidence type="ECO:0000313" key="2">
    <source>
        <dbReference type="EMBL" id="CAA9442174.1"/>
    </source>
</evidence>
<protein>
    <submittedName>
        <fullName evidence="2">Uncharacterized protein</fullName>
    </submittedName>
</protein>
<feature type="chain" id="PRO_5026898165" evidence="1">
    <location>
        <begin position="26"/>
        <end position="43"/>
    </location>
</feature>
<organism evidence="2">
    <name type="scientific">uncultured Pseudonocardia sp</name>
    <dbReference type="NCBI Taxonomy" id="211455"/>
    <lineage>
        <taxon>Bacteria</taxon>
        <taxon>Bacillati</taxon>
        <taxon>Actinomycetota</taxon>
        <taxon>Actinomycetes</taxon>
        <taxon>Pseudonocardiales</taxon>
        <taxon>Pseudonocardiaceae</taxon>
        <taxon>Pseudonocardia</taxon>
        <taxon>environmental samples</taxon>
    </lineage>
</organism>